<evidence type="ECO:0000313" key="1">
    <source>
        <dbReference type="EMBL" id="EZA62617.1"/>
    </source>
</evidence>
<dbReference type="OrthoDB" id="414982at2759"/>
<reference evidence="1 2" key="1">
    <citation type="journal article" date="2014" name="Curr. Biol.">
        <title>The genome of the clonal raider ant Cerapachys biroi.</title>
        <authorList>
            <person name="Oxley P.R."/>
            <person name="Ji L."/>
            <person name="Fetter-Pruneda I."/>
            <person name="McKenzie S.K."/>
            <person name="Li C."/>
            <person name="Hu H."/>
            <person name="Zhang G."/>
            <person name="Kronauer D.J."/>
        </authorList>
    </citation>
    <scope>NUCLEOTIDE SEQUENCE [LARGE SCALE GENOMIC DNA]</scope>
</reference>
<dbReference type="PANTHER" id="PTHR31511:SF12">
    <property type="entry name" value="RHO TERMINATION FACTOR N-TERMINAL DOMAIN-CONTAINING PROTEIN"/>
    <property type="match status" value="1"/>
</dbReference>
<dbReference type="AlphaFoldDB" id="A0A026X301"/>
<keyword evidence="2" id="KW-1185">Reference proteome</keyword>
<name>A0A026X301_OOCBI</name>
<dbReference type="EMBL" id="KK107019">
    <property type="protein sequence ID" value="EZA62617.1"/>
    <property type="molecule type" value="Genomic_DNA"/>
</dbReference>
<dbReference type="PANTHER" id="PTHR31511">
    <property type="entry name" value="PROTEIN CBG23764"/>
    <property type="match status" value="1"/>
</dbReference>
<proteinExistence type="predicted"/>
<evidence type="ECO:0000313" key="2">
    <source>
        <dbReference type="Proteomes" id="UP000053097"/>
    </source>
</evidence>
<gene>
    <name evidence="1" type="ORF">X777_07431</name>
</gene>
<dbReference type="Proteomes" id="UP000053097">
    <property type="component" value="Unassembled WGS sequence"/>
</dbReference>
<sequence length="365" mass="41838">MDQRELTELAGRVETLCAYFEWELKCDEYLRTLREECRRVESARTVTGRRFAAIAKIARLEGVRNRPRRRFEYVGAGLGEQSGLSWTEVETAFGNRVLTGAVVNDSHVEPRRFLEDARDVVIERVRGSLATLNGVKVNTAFNAEFVAGEKTVMKTIATRNHGLLPTSDLREWYDKYVIEIILASLDEFQERDSGWSLSKVLNLTVNVNRYNPMRAGCVIDIPRAIQVKRAVVNVRAKDNACFAWAVVAVLYPSATHADRTVHYPDYTTVLDVSGIEFPMTLDQIGRFERNNGISINVFAEDDDNRRGVIVPLRLTDHKRDRHVNLLYVPDSHAEQPEHFTWIRDLSRLVSAQCSRKQHRKYICDR</sequence>
<dbReference type="OMA" id="GECAILE"/>
<organism evidence="1 2">
    <name type="scientific">Ooceraea biroi</name>
    <name type="common">Clonal raider ant</name>
    <name type="synonym">Cerapachys biroi</name>
    <dbReference type="NCBI Taxonomy" id="2015173"/>
    <lineage>
        <taxon>Eukaryota</taxon>
        <taxon>Metazoa</taxon>
        <taxon>Ecdysozoa</taxon>
        <taxon>Arthropoda</taxon>
        <taxon>Hexapoda</taxon>
        <taxon>Insecta</taxon>
        <taxon>Pterygota</taxon>
        <taxon>Neoptera</taxon>
        <taxon>Endopterygota</taxon>
        <taxon>Hymenoptera</taxon>
        <taxon>Apocrita</taxon>
        <taxon>Aculeata</taxon>
        <taxon>Formicoidea</taxon>
        <taxon>Formicidae</taxon>
        <taxon>Dorylinae</taxon>
        <taxon>Ooceraea</taxon>
    </lineage>
</organism>
<protein>
    <submittedName>
        <fullName evidence="1">Uncharacterized protein</fullName>
    </submittedName>
</protein>
<dbReference type="STRING" id="2015173.A0A026X301"/>
<accession>A0A026X301</accession>